<evidence type="ECO:0000313" key="3">
    <source>
        <dbReference type="Proteomes" id="UP000004892"/>
    </source>
</evidence>
<dbReference type="Gene3D" id="2.10.109.10">
    <property type="entry name" value="Umud Fragment, subunit A"/>
    <property type="match status" value="1"/>
</dbReference>
<dbReference type="Proteomes" id="UP000004892">
    <property type="component" value="Unassembled WGS sequence"/>
</dbReference>
<keyword evidence="3" id="KW-1185">Reference proteome</keyword>
<name>H1DE27_9BACT</name>
<dbReference type="PATRIC" id="fig|742817.3.peg.546"/>
<dbReference type="NCBIfam" id="NF007621">
    <property type="entry name" value="PRK10276.1"/>
    <property type="match status" value="1"/>
</dbReference>
<dbReference type="PANTHER" id="PTHR33516">
    <property type="entry name" value="LEXA REPRESSOR"/>
    <property type="match status" value="1"/>
</dbReference>
<proteinExistence type="predicted"/>
<dbReference type="InterPro" id="IPR015927">
    <property type="entry name" value="Peptidase_S24_S26A/B/C"/>
</dbReference>
<dbReference type="MEROPS" id="S24.003"/>
<dbReference type="STRING" id="742817.HMPREF9449_00513"/>
<dbReference type="InterPro" id="IPR050077">
    <property type="entry name" value="LexA_repressor"/>
</dbReference>
<dbReference type="PANTHER" id="PTHR33516:SF2">
    <property type="entry name" value="LEXA REPRESSOR-RELATED"/>
    <property type="match status" value="1"/>
</dbReference>
<dbReference type="HOGENOM" id="CLU_066192_0_6_10"/>
<dbReference type="InterPro" id="IPR036286">
    <property type="entry name" value="LexA/Signal_pep-like_sf"/>
</dbReference>
<dbReference type="InterPro" id="IPR039418">
    <property type="entry name" value="LexA-like"/>
</dbReference>
<feature type="domain" description="Peptidase S24/S26A/S26B/S26C" evidence="1">
    <location>
        <begin position="5"/>
        <end position="104"/>
    </location>
</feature>
<dbReference type="eggNOG" id="COG1974">
    <property type="taxonomic scope" value="Bacteria"/>
</dbReference>
<gene>
    <name evidence="2" type="ORF">HMPREF9449_00513</name>
</gene>
<accession>H1DE27</accession>
<comment type="caution">
    <text evidence="2">The sequence shown here is derived from an EMBL/GenBank/DDBJ whole genome shotgun (WGS) entry which is preliminary data.</text>
</comment>
<dbReference type="Pfam" id="PF00717">
    <property type="entry name" value="Peptidase_S24"/>
    <property type="match status" value="1"/>
</dbReference>
<organism evidence="2 3">
    <name type="scientific">Odoribacter laneus YIT 12061</name>
    <dbReference type="NCBI Taxonomy" id="742817"/>
    <lineage>
        <taxon>Bacteria</taxon>
        <taxon>Pseudomonadati</taxon>
        <taxon>Bacteroidota</taxon>
        <taxon>Bacteroidia</taxon>
        <taxon>Bacteroidales</taxon>
        <taxon>Odoribacteraceae</taxon>
        <taxon>Odoribacter</taxon>
    </lineage>
</organism>
<dbReference type="SUPFAM" id="SSF51306">
    <property type="entry name" value="LexA/Signal peptidase"/>
    <property type="match status" value="1"/>
</dbReference>
<evidence type="ECO:0000313" key="2">
    <source>
        <dbReference type="EMBL" id="EHP50824.1"/>
    </source>
</evidence>
<dbReference type="CDD" id="cd06529">
    <property type="entry name" value="S24_LexA-like"/>
    <property type="match status" value="1"/>
</dbReference>
<dbReference type="EMBL" id="ADMC01000005">
    <property type="protein sequence ID" value="EHP50824.1"/>
    <property type="molecule type" value="Genomic_DNA"/>
</dbReference>
<sequence>MELSIDLNTELIKHPASTFFGRVRGNSLCDARVEEGDILVIDKSLYPSDGDMVVAFIDGEFTLKFIHFETDDTAPDKIWLMPANDAYQPIMVTPDNDFLVWGVVTYTIKKRK</sequence>
<protein>
    <recommendedName>
        <fullName evidence="1">Peptidase S24/S26A/S26B/S26C domain-containing protein</fullName>
    </recommendedName>
</protein>
<reference evidence="2 3" key="1">
    <citation type="submission" date="2012-01" db="EMBL/GenBank/DDBJ databases">
        <title>The Genome Sequence of Odoribacter laneus YIT 12061.</title>
        <authorList>
            <consortium name="The Broad Institute Genome Sequencing Platform"/>
            <person name="Earl A."/>
            <person name="Ward D."/>
            <person name="Feldgarden M."/>
            <person name="Gevers D."/>
            <person name="Morotomi M."/>
            <person name="Young S.K."/>
            <person name="Zeng Q."/>
            <person name="Gargeya S."/>
            <person name="Fitzgerald M."/>
            <person name="Haas B."/>
            <person name="Abouelleil A."/>
            <person name="Alvarado L."/>
            <person name="Arachchi H.M."/>
            <person name="Berlin A."/>
            <person name="Chapman S.B."/>
            <person name="Gearin G."/>
            <person name="Goldberg J."/>
            <person name="Griggs A."/>
            <person name="Gujja S."/>
            <person name="Hansen M."/>
            <person name="Heiman D."/>
            <person name="Howarth C."/>
            <person name="Larimer J."/>
            <person name="Lui A."/>
            <person name="MacDonald P.J.P."/>
            <person name="McCowen C."/>
            <person name="Montmayeur A."/>
            <person name="Murphy C."/>
            <person name="Neiman D."/>
            <person name="Pearson M."/>
            <person name="Priest M."/>
            <person name="Roberts A."/>
            <person name="Saif S."/>
            <person name="Shea T."/>
            <person name="Sisk P."/>
            <person name="Stolte C."/>
            <person name="Sykes S."/>
            <person name="Wortman J."/>
            <person name="Nusbaum C."/>
            <person name="Birren B."/>
        </authorList>
    </citation>
    <scope>NUCLEOTIDE SEQUENCE [LARGE SCALE GENOMIC DNA]</scope>
    <source>
        <strain evidence="2 3">YIT 12061</strain>
    </source>
</reference>
<dbReference type="AlphaFoldDB" id="H1DE27"/>
<evidence type="ECO:0000259" key="1">
    <source>
        <dbReference type="Pfam" id="PF00717"/>
    </source>
</evidence>